<dbReference type="GO" id="GO:0031146">
    <property type="term" value="P:SCF-dependent proteasomal ubiquitin-dependent protein catabolic process"/>
    <property type="evidence" value="ECO:0007669"/>
    <property type="project" value="TreeGrafter"/>
</dbReference>
<accession>A0A642VBT6</accession>
<dbReference type="GO" id="GO:0019005">
    <property type="term" value="C:SCF ubiquitin ligase complex"/>
    <property type="evidence" value="ECO:0007669"/>
    <property type="project" value="TreeGrafter"/>
</dbReference>
<gene>
    <name evidence="1" type="ORF">TRICI_000903</name>
</gene>
<protein>
    <recommendedName>
        <fullName evidence="3">Antagonist of mitotic exit network protein 1</fullName>
    </recommendedName>
</protein>
<dbReference type="AlphaFoldDB" id="A0A642VBT6"/>
<sequence>MSVPNSLLNIGDGKKSSPLFSFLTSSGPSTKEEDDDDILIPSCEGSISSRRTSDNFSLINHSLEELSIGSDQSGSCHRALHVPEILNLILEYVDSLNVIPHESAPKRRKPMSLQHALLLHGDSSATRQEWHRSQSESRKHNAVTTSLNRSGGGIYSCLFVNKFWYAVAVRILYKQLHFKRESNWNSFINHSKPVDNSHPSVFVLHKLPNVQQSDLHQLENFGGAIEWLEFYTCPNIVPTRSLLSGGRVTKVVLPGCGRVDDKTIALVAQTCPNLEHLDIRACDKVSDKGLKFIAKHCRQLKLLNVGRTQNGDLITHRGLKHIARRTQLVTLGAAGTAIEDRTMWDFAAYRGRSLERLSLNNCKLLTNKSVPRILRHTPILSVLELRGCTQITEMRPIVKFKRMRERLGRTPLIEGCELFELRMKEAEWLIEMEVSREVFRDCLEWIYADDDDLNVYEQGLAASSSSSLTTECSDDLSVH</sequence>
<evidence type="ECO:0000313" key="2">
    <source>
        <dbReference type="Proteomes" id="UP000761534"/>
    </source>
</evidence>
<evidence type="ECO:0008006" key="3">
    <source>
        <dbReference type="Google" id="ProtNLM"/>
    </source>
</evidence>
<dbReference type="SUPFAM" id="SSF52047">
    <property type="entry name" value="RNI-like"/>
    <property type="match status" value="1"/>
</dbReference>
<dbReference type="EMBL" id="SWFS01000077">
    <property type="protein sequence ID" value="KAA8916936.1"/>
    <property type="molecule type" value="Genomic_DNA"/>
</dbReference>
<evidence type="ECO:0000313" key="1">
    <source>
        <dbReference type="EMBL" id="KAA8916936.1"/>
    </source>
</evidence>
<dbReference type="VEuPathDB" id="FungiDB:TRICI_000903"/>
<dbReference type="PANTHER" id="PTHR13318:SF95">
    <property type="entry name" value="F-BOX PROTEIN YLR352W"/>
    <property type="match status" value="1"/>
</dbReference>
<proteinExistence type="predicted"/>
<comment type="caution">
    <text evidence="1">The sequence shown here is derived from an EMBL/GenBank/DDBJ whole genome shotgun (WGS) entry which is preliminary data.</text>
</comment>
<dbReference type="InterPro" id="IPR032675">
    <property type="entry name" value="LRR_dom_sf"/>
</dbReference>
<organism evidence="1 2">
    <name type="scientific">Trichomonascus ciferrii</name>
    <dbReference type="NCBI Taxonomy" id="44093"/>
    <lineage>
        <taxon>Eukaryota</taxon>
        <taxon>Fungi</taxon>
        <taxon>Dikarya</taxon>
        <taxon>Ascomycota</taxon>
        <taxon>Saccharomycotina</taxon>
        <taxon>Dipodascomycetes</taxon>
        <taxon>Dipodascales</taxon>
        <taxon>Trichomonascaceae</taxon>
        <taxon>Trichomonascus</taxon>
        <taxon>Trichomonascus ciferrii complex</taxon>
    </lineage>
</organism>
<name>A0A642VBT6_9ASCO</name>
<dbReference type="Proteomes" id="UP000761534">
    <property type="component" value="Unassembled WGS sequence"/>
</dbReference>
<dbReference type="Gene3D" id="3.80.10.10">
    <property type="entry name" value="Ribonuclease Inhibitor"/>
    <property type="match status" value="1"/>
</dbReference>
<dbReference type="SMART" id="SM00367">
    <property type="entry name" value="LRR_CC"/>
    <property type="match status" value="4"/>
</dbReference>
<reference evidence="1" key="1">
    <citation type="journal article" date="2019" name="G3 (Bethesda)">
        <title>Genome Assemblies of Two Rare Opportunistic Yeast Pathogens: Diutina rugosa (syn. Candida rugosa) and Trichomonascus ciferrii (syn. Candida ciferrii).</title>
        <authorList>
            <person name="Mixao V."/>
            <person name="Saus E."/>
            <person name="Hansen A.P."/>
            <person name="Lass-Florl C."/>
            <person name="Gabaldon T."/>
        </authorList>
    </citation>
    <scope>NUCLEOTIDE SEQUENCE</scope>
    <source>
        <strain evidence="1">CBS 4856</strain>
    </source>
</reference>
<dbReference type="OrthoDB" id="550575at2759"/>
<keyword evidence="2" id="KW-1185">Reference proteome</keyword>
<dbReference type="PANTHER" id="PTHR13318">
    <property type="entry name" value="PARTNER OF PAIRED, ISOFORM B-RELATED"/>
    <property type="match status" value="1"/>
</dbReference>
<dbReference type="InterPro" id="IPR006553">
    <property type="entry name" value="Leu-rich_rpt_Cys-con_subtyp"/>
</dbReference>